<sequence length="110" mass="11833">MMCCLSAELTLGALADSVGAHGCAAVPFAHRLRRIGDQLEKRWTANGKSTAAQQRSTGDNIIKSFEIVCTVIQVALLVFLVKKRHLCIPNPPDPPGAIRRGESAVHLCTL</sequence>
<reference evidence="2 3" key="1">
    <citation type="journal article" date="2019" name="Sci. Data">
        <title>Hybrid genome assembly and annotation of Danionella translucida.</title>
        <authorList>
            <person name="Kadobianskyi M."/>
            <person name="Schulze L."/>
            <person name="Schuelke M."/>
            <person name="Judkewitz B."/>
        </authorList>
    </citation>
    <scope>NUCLEOTIDE SEQUENCE [LARGE SCALE GENOMIC DNA]</scope>
    <source>
        <strain evidence="2 3">Bolton</strain>
    </source>
</reference>
<name>A0A553QC66_9TELE</name>
<proteinExistence type="predicted"/>
<dbReference type="AlphaFoldDB" id="A0A553QC66"/>
<evidence type="ECO:0000256" key="1">
    <source>
        <dbReference type="SAM" id="SignalP"/>
    </source>
</evidence>
<feature type="chain" id="PRO_5022180797" evidence="1">
    <location>
        <begin position="21"/>
        <end position="110"/>
    </location>
</feature>
<gene>
    <name evidence="2" type="ORF">DNTS_035326</name>
</gene>
<dbReference type="Proteomes" id="UP000316079">
    <property type="component" value="Unassembled WGS sequence"/>
</dbReference>
<evidence type="ECO:0000313" key="2">
    <source>
        <dbReference type="EMBL" id="TRY87509.1"/>
    </source>
</evidence>
<comment type="caution">
    <text evidence="2">The sequence shown here is derived from an EMBL/GenBank/DDBJ whole genome shotgun (WGS) entry which is preliminary data.</text>
</comment>
<organism evidence="2 3">
    <name type="scientific">Danionella cerebrum</name>
    <dbReference type="NCBI Taxonomy" id="2873325"/>
    <lineage>
        <taxon>Eukaryota</taxon>
        <taxon>Metazoa</taxon>
        <taxon>Chordata</taxon>
        <taxon>Craniata</taxon>
        <taxon>Vertebrata</taxon>
        <taxon>Euteleostomi</taxon>
        <taxon>Actinopterygii</taxon>
        <taxon>Neopterygii</taxon>
        <taxon>Teleostei</taxon>
        <taxon>Ostariophysi</taxon>
        <taxon>Cypriniformes</taxon>
        <taxon>Danionidae</taxon>
        <taxon>Danioninae</taxon>
        <taxon>Danionella</taxon>
    </lineage>
</organism>
<keyword evidence="3" id="KW-1185">Reference proteome</keyword>
<accession>A0A553QC66</accession>
<keyword evidence="1" id="KW-0732">Signal</keyword>
<evidence type="ECO:0000313" key="3">
    <source>
        <dbReference type="Proteomes" id="UP000316079"/>
    </source>
</evidence>
<dbReference type="EMBL" id="SRMA01026123">
    <property type="protein sequence ID" value="TRY87509.1"/>
    <property type="molecule type" value="Genomic_DNA"/>
</dbReference>
<feature type="signal peptide" evidence="1">
    <location>
        <begin position="1"/>
        <end position="20"/>
    </location>
</feature>
<protein>
    <submittedName>
        <fullName evidence="2">Uncharacterized protein</fullName>
    </submittedName>
</protein>